<gene>
    <name evidence="1" type="ORF">DPMN_079766</name>
</gene>
<comment type="caution">
    <text evidence="1">The sequence shown here is derived from an EMBL/GenBank/DDBJ whole genome shotgun (WGS) entry which is preliminary data.</text>
</comment>
<reference evidence="1" key="1">
    <citation type="journal article" date="2019" name="bioRxiv">
        <title>The Genome of the Zebra Mussel, Dreissena polymorpha: A Resource for Invasive Species Research.</title>
        <authorList>
            <person name="McCartney M.A."/>
            <person name="Auch B."/>
            <person name="Kono T."/>
            <person name="Mallez S."/>
            <person name="Zhang Y."/>
            <person name="Obille A."/>
            <person name="Becker A."/>
            <person name="Abrahante J.E."/>
            <person name="Garbe J."/>
            <person name="Badalamenti J.P."/>
            <person name="Herman A."/>
            <person name="Mangelson H."/>
            <person name="Liachko I."/>
            <person name="Sullivan S."/>
            <person name="Sone E.D."/>
            <person name="Koren S."/>
            <person name="Silverstein K.A.T."/>
            <person name="Beckman K.B."/>
            <person name="Gohl D.M."/>
        </authorList>
    </citation>
    <scope>NUCLEOTIDE SEQUENCE</scope>
    <source>
        <strain evidence="1">Duluth1</strain>
        <tissue evidence="1">Whole animal</tissue>
    </source>
</reference>
<name>A0A9D4BQD7_DREPO</name>
<reference evidence="1" key="2">
    <citation type="submission" date="2020-11" db="EMBL/GenBank/DDBJ databases">
        <authorList>
            <person name="McCartney M.A."/>
            <person name="Auch B."/>
            <person name="Kono T."/>
            <person name="Mallez S."/>
            <person name="Becker A."/>
            <person name="Gohl D.M."/>
            <person name="Silverstein K.A.T."/>
            <person name="Koren S."/>
            <person name="Bechman K.B."/>
            <person name="Herman A."/>
            <person name="Abrahante J.E."/>
            <person name="Garbe J."/>
        </authorList>
    </citation>
    <scope>NUCLEOTIDE SEQUENCE</scope>
    <source>
        <strain evidence="1">Duluth1</strain>
        <tissue evidence="1">Whole animal</tissue>
    </source>
</reference>
<evidence type="ECO:0000313" key="1">
    <source>
        <dbReference type="EMBL" id="KAH3704704.1"/>
    </source>
</evidence>
<keyword evidence="2" id="KW-1185">Reference proteome</keyword>
<evidence type="ECO:0000313" key="2">
    <source>
        <dbReference type="Proteomes" id="UP000828390"/>
    </source>
</evidence>
<protein>
    <submittedName>
        <fullName evidence="1">Uncharacterized protein</fullName>
    </submittedName>
</protein>
<dbReference type="AlphaFoldDB" id="A0A9D4BQD7"/>
<dbReference type="Proteomes" id="UP000828390">
    <property type="component" value="Unassembled WGS sequence"/>
</dbReference>
<organism evidence="1 2">
    <name type="scientific">Dreissena polymorpha</name>
    <name type="common">Zebra mussel</name>
    <name type="synonym">Mytilus polymorpha</name>
    <dbReference type="NCBI Taxonomy" id="45954"/>
    <lineage>
        <taxon>Eukaryota</taxon>
        <taxon>Metazoa</taxon>
        <taxon>Spiralia</taxon>
        <taxon>Lophotrochozoa</taxon>
        <taxon>Mollusca</taxon>
        <taxon>Bivalvia</taxon>
        <taxon>Autobranchia</taxon>
        <taxon>Heteroconchia</taxon>
        <taxon>Euheterodonta</taxon>
        <taxon>Imparidentia</taxon>
        <taxon>Neoheterodontei</taxon>
        <taxon>Myida</taxon>
        <taxon>Dreissenoidea</taxon>
        <taxon>Dreissenidae</taxon>
        <taxon>Dreissena</taxon>
    </lineage>
</organism>
<dbReference type="EMBL" id="JAIWYP010000015">
    <property type="protein sequence ID" value="KAH3704704.1"/>
    <property type="molecule type" value="Genomic_DNA"/>
</dbReference>
<sequence>MEIVEDCLDDPVRVSNQEITNAAMRLHSHSVYGSHSMLAFNRAIYQQPTVISGIIRHR</sequence>
<accession>A0A9D4BQD7</accession>
<proteinExistence type="predicted"/>